<accession>A0ABS8ZAF7</accession>
<dbReference type="Proteomes" id="UP001521150">
    <property type="component" value="Unassembled WGS sequence"/>
</dbReference>
<evidence type="ECO:0000313" key="2">
    <source>
        <dbReference type="Proteomes" id="UP001521150"/>
    </source>
</evidence>
<protein>
    <submittedName>
        <fullName evidence="1">Uncharacterized protein</fullName>
    </submittedName>
</protein>
<reference evidence="1 2" key="1">
    <citation type="submission" date="2021-12" db="EMBL/GenBank/DDBJ databases">
        <title>Genome sequence of Kibdelosporangium philippinense ATCC 49844.</title>
        <authorList>
            <person name="Fedorov E.A."/>
            <person name="Omeragic M."/>
            <person name="Shalygina K.F."/>
            <person name="Maclea K.S."/>
        </authorList>
    </citation>
    <scope>NUCLEOTIDE SEQUENCE [LARGE SCALE GENOMIC DNA]</scope>
    <source>
        <strain evidence="1 2">ATCC 49844</strain>
    </source>
</reference>
<proteinExistence type="predicted"/>
<comment type="caution">
    <text evidence="1">The sequence shown here is derived from an EMBL/GenBank/DDBJ whole genome shotgun (WGS) entry which is preliminary data.</text>
</comment>
<dbReference type="EMBL" id="JAJVCN010000001">
    <property type="protein sequence ID" value="MCE7003671.1"/>
    <property type="molecule type" value="Genomic_DNA"/>
</dbReference>
<organism evidence="1 2">
    <name type="scientific">Kibdelosporangium philippinense</name>
    <dbReference type="NCBI Taxonomy" id="211113"/>
    <lineage>
        <taxon>Bacteria</taxon>
        <taxon>Bacillati</taxon>
        <taxon>Actinomycetota</taxon>
        <taxon>Actinomycetes</taxon>
        <taxon>Pseudonocardiales</taxon>
        <taxon>Pseudonocardiaceae</taxon>
        <taxon>Kibdelosporangium</taxon>
    </lineage>
</organism>
<sequence>MRRSQAGYARLITTAISELVTERRTGIEYGTILDNRDNTTDLTNGNVALQIITLIPITRAGIELSTQDNEALHSHWDTVKPDLLDITRPCTL</sequence>
<keyword evidence="2" id="KW-1185">Reference proteome</keyword>
<evidence type="ECO:0000313" key="1">
    <source>
        <dbReference type="EMBL" id="MCE7003671.1"/>
    </source>
</evidence>
<dbReference type="RefSeq" id="WP_233725243.1">
    <property type="nucleotide sequence ID" value="NZ_JAJVCN010000001.1"/>
</dbReference>
<gene>
    <name evidence="1" type="ORF">LWC34_12660</name>
</gene>
<name>A0ABS8ZAF7_9PSEU</name>